<proteinExistence type="predicted"/>
<protein>
    <recommendedName>
        <fullName evidence="3">FAD-binding FR-type domain-containing protein</fullName>
    </recommendedName>
</protein>
<dbReference type="CDD" id="cd06192">
    <property type="entry name" value="DHOD_e_trans_like"/>
    <property type="match status" value="1"/>
</dbReference>
<evidence type="ECO:0000313" key="1">
    <source>
        <dbReference type="EMBL" id="VBB07967.1"/>
    </source>
</evidence>
<dbReference type="EMBL" id="UPPP01000083">
    <property type="protein sequence ID" value="VBB07967.1"/>
    <property type="molecule type" value="Genomic_DNA"/>
</dbReference>
<keyword evidence="2" id="KW-1185">Reference proteome</keyword>
<dbReference type="Proteomes" id="UP000277811">
    <property type="component" value="Unassembled WGS sequence"/>
</dbReference>
<dbReference type="SUPFAM" id="SSF52343">
    <property type="entry name" value="Ferredoxin reductase-like, C-terminal NADP-linked domain"/>
    <property type="match status" value="1"/>
</dbReference>
<dbReference type="PROSITE" id="PS00197">
    <property type="entry name" value="2FE2S_FER_1"/>
    <property type="match status" value="1"/>
</dbReference>
<dbReference type="InterPro" id="IPR050353">
    <property type="entry name" value="PyrK_electron_transfer"/>
</dbReference>
<dbReference type="AlphaFoldDB" id="A0A498RAR1"/>
<name>A0A498RAR1_9FIRM</name>
<dbReference type="OrthoDB" id="9796486at2"/>
<evidence type="ECO:0008006" key="3">
    <source>
        <dbReference type="Google" id="ProtNLM"/>
    </source>
</evidence>
<dbReference type="Gene3D" id="3.40.50.80">
    <property type="entry name" value="Nucleotide-binding domain of ferredoxin-NADP reductase (FNR) module"/>
    <property type="match status" value="1"/>
</dbReference>
<dbReference type="PANTHER" id="PTHR43513:SF3">
    <property type="entry name" value="DIHYDROOROTATE DEHYDROGENASE B (NAD(+)), ELECTRON TRANSFER SUBUNIT-RELATED"/>
    <property type="match status" value="1"/>
</dbReference>
<dbReference type="InterPro" id="IPR006058">
    <property type="entry name" value="2Fe2S_fd_BS"/>
</dbReference>
<sequence length="332" mass="36961">MHNTELPLRCVDINSLYCPCLLADTNHCISCSHLKGEDLCDCNWAGVCILYEKQWQSKNKMRQSEDSPIRIEIESKFTIKEKISDNTYWLEMPISQELAEGLNKIGSFVFLRCPQDPQFYHFPVGVMKIENNNLQVVIEAVGPKSSRIFQEDNNCVLVRGPYYNGVFGQPWIDKIANSKIILLAGGIGQPPALPIVQKLGRNQNQVTAILAPGKTGKVFIERELMEAGIMVTTVTSMRVAGLPLLKKLFQSRTTCPDLVVSAGPDELHYGVIAAMQEAGINLPMAATNNSVMCCGEGICGSCERETNDHQLIRTCKVQTDFARFVSDKELKM</sequence>
<dbReference type="InterPro" id="IPR039261">
    <property type="entry name" value="FNR_nucleotide-bd"/>
</dbReference>
<reference evidence="1 2" key="1">
    <citation type="submission" date="2018-06" db="EMBL/GenBank/DDBJ databases">
        <authorList>
            <person name="Strepis N."/>
        </authorList>
    </citation>
    <scope>NUCLEOTIDE SEQUENCE [LARGE SCALE GENOMIC DNA]</scope>
    <source>
        <strain evidence="1">LUCI</strain>
    </source>
</reference>
<gene>
    <name evidence="1" type="ORF">LUCI_3232</name>
</gene>
<organism evidence="1 2">
    <name type="scientific">Lucifera butyrica</name>
    <dbReference type="NCBI Taxonomy" id="1351585"/>
    <lineage>
        <taxon>Bacteria</taxon>
        <taxon>Bacillati</taxon>
        <taxon>Bacillota</taxon>
        <taxon>Negativicutes</taxon>
        <taxon>Veillonellales</taxon>
        <taxon>Veillonellaceae</taxon>
        <taxon>Lucifera</taxon>
    </lineage>
</organism>
<accession>A0A498RAR1</accession>
<dbReference type="GO" id="GO:0051537">
    <property type="term" value="F:2 iron, 2 sulfur cluster binding"/>
    <property type="evidence" value="ECO:0007669"/>
    <property type="project" value="InterPro"/>
</dbReference>
<dbReference type="PANTHER" id="PTHR43513">
    <property type="entry name" value="DIHYDROOROTATE DEHYDROGENASE B (NAD(+)), ELECTRON TRANSFER SUBUNIT"/>
    <property type="match status" value="1"/>
</dbReference>
<evidence type="ECO:0000313" key="2">
    <source>
        <dbReference type="Proteomes" id="UP000277811"/>
    </source>
</evidence>
<dbReference type="RefSeq" id="WP_122628887.1">
    <property type="nucleotide sequence ID" value="NZ_UPPP01000083.1"/>
</dbReference>